<sequence length="78" mass="8377">MAADSSQRDLHSIIDGEQSQVLEPALLIPPESCRLVEFTFCHLTFTERLTTAPSADVSLPLTPRPDGVDADADGTRGP</sequence>
<name>A0A4Z2IF06_9TELE</name>
<evidence type="ECO:0000313" key="3">
    <source>
        <dbReference type="Proteomes" id="UP000314294"/>
    </source>
</evidence>
<comment type="caution">
    <text evidence="2">The sequence shown here is derived from an EMBL/GenBank/DDBJ whole genome shotgun (WGS) entry which is preliminary data.</text>
</comment>
<evidence type="ECO:0000313" key="2">
    <source>
        <dbReference type="EMBL" id="TNN76470.1"/>
    </source>
</evidence>
<dbReference type="EMBL" id="SRLO01000093">
    <property type="protein sequence ID" value="TNN76470.1"/>
    <property type="molecule type" value="Genomic_DNA"/>
</dbReference>
<feature type="region of interest" description="Disordered" evidence="1">
    <location>
        <begin position="52"/>
        <end position="78"/>
    </location>
</feature>
<keyword evidence="3" id="KW-1185">Reference proteome</keyword>
<reference evidence="2 3" key="1">
    <citation type="submission" date="2019-03" db="EMBL/GenBank/DDBJ databases">
        <title>First draft genome of Liparis tanakae, snailfish: a comprehensive survey of snailfish specific genes.</title>
        <authorList>
            <person name="Kim W."/>
            <person name="Song I."/>
            <person name="Jeong J.-H."/>
            <person name="Kim D."/>
            <person name="Kim S."/>
            <person name="Ryu S."/>
            <person name="Song J.Y."/>
            <person name="Lee S.K."/>
        </authorList>
    </citation>
    <scope>NUCLEOTIDE SEQUENCE [LARGE SCALE GENOMIC DNA]</scope>
    <source>
        <tissue evidence="2">Muscle</tissue>
    </source>
</reference>
<dbReference type="Proteomes" id="UP000314294">
    <property type="component" value="Unassembled WGS sequence"/>
</dbReference>
<dbReference type="AlphaFoldDB" id="A0A4Z2IF06"/>
<gene>
    <name evidence="2" type="ORF">EYF80_013335</name>
</gene>
<proteinExistence type="predicted"/>
<accession>A0A4Z2IF06</accession>
<protein>
    <submittedName>
        <fullName evidence="2">Uncharacterized protein</fullName>
    </submittedName>
</protein>
<organism evidence="2 3">
    <name type="scientific">Liparis tanakae</name>
    <name type="common">Tanaka's snailfish</name>
    <dbReference type="NCBI Taxonomy" id="230148"/>
    <lineage>
        <taxon>Eukaryota</taxon>
        <taxon>Metazoa</taxon>
        <taxon>Chordata</taxon>
        <taxon>Craniata</taxon>
        <taxon>Vertebrata</taxon>
        <taxon>Euteleostomi</taxon>
        <taxon>Actinopterygii</taxon>
        <taxon>Neopterygii</taxon>
        <taxon>Teleostei</taxon>
        <taxon>Neoteleostei</taxon>
        <taxon>Acanthomorphata</taxon>
        <taxon>Eupercaria</taxon>
        <taxon>Perciformes</taxon>
        <taxon>Cottioidei</taxon>
        <taxon>Cottales</taxon>
        <taxon>Liparidae</taxon>
        <taxon>Liparis</taxon>
    </lineage>
</organism>
<evidence type="ECO:0000256" key="1">
    <source>
        <dbReference type="SAM" id="MobiDB-lite"/>
    </source>
</evidence>